<gene>
    <name evidence="3" type="ORF">ACFOMF_05530</name>
</gene>
<feature type="transmembrane region" description="Helical" evidence="1">
    <location>
        <begin position="164"/>
        <end position="182"/>
    </location>
</feature>
<feature type="transmembrane region" description="Helical" evidence="1">
    <location>
        <begin position="352"/>
        <end position="375"/>
    </location>
</feature>
<dbReference type="Proteomes" id="UP001595630">
    <property type="component" value="Unassembled WGS sequence"/>
</dbReference>
<name>A0ABV7T4E8_9GAMM</name>
<feature type="domain" description="DUF112" evidence="2">
    <location>
        <begin position="18"/>
        <end position="436"/>
    </location>
</feature>
<keyword evidence="1" id="KW-0812">Transmembrane</keyword>
<dbReference type="RefSeq" id="WP_386362037.1">
    <property type="nucleotide sequence ID" value="NZ_JBHRXZ010000016.1"/>
</dbReference>
<dbReference type="PANTHER" id="PTHR35342">
    <property type="entry name" value="TRICARBOXYLIC TRANSPORT PROTEIN"/>
    <property type="match status" value="1"/>
</dbReference>
<keyword evidence="4" id="KW-1185">Reference proteome</keyword>
<keyword evidence="1" id="KW-1133">Transmembrane helix</keyword>
<evidence type="ECO:0000259" key="2">
    <source>
        <dbReference type="Pfam" id="PF01970"/>
    </source>
</evidence>
<dbReference type="Pfam" id="PF01970">
    <property type="entry name" value="TctA"/>
    <property type="match status" value="1"/>
</dbReference>
<feature type="transmembrane region" description="Helical" evidence="1">
    <location>
        <begin position="459"/>
        <end position="485"/>
    </location>
</feature>
<organism evidence="3 4">
    <name type="scientific">Stutzerimonas tarimensis</name>
    <dbReference type="NCBI Taxonomy" id="1507735"/>
    <lineage>
        <taxon>Bacteria</taxon>
        <taxon>Pseudomonadati</taxon>
        <taxon>Pseudomonadota</taxon>
        <taxon>Gammaproteobacteria</taxon>
        <taxon>Pseudomonadales</taxon>
        <taxon>Pseudomonadaceae</taxon>
        <taxon>Stutzerimonas</taxon>
    </lineage>
</organism>
<evidence type="ECO:0000256" key="1">
    <source>
        <dbReference type="SAM" id="Phobius"/>
    </source>
</evidence>
<feature type="transmembrane region" description="Helical" evidence="1">
    <location>
        <begin position="45"/>
        <end position="71"/>
    </location>
</feature>
<feature type="transmembrane region" description="Helical" evidence="1">
    <location>
        <begin position="12"/>
        <end position="33"/>
    </location>
</feature>
<accession>A0ABV7T4E8</accession>
<feature type="transmembrane region" description="Helical" evidence="1">
    <location>
        <begin position="319"/>
        <end position="340"/>
    </location>
</feature>
<feature type="transmembrane region" description="Helical" evidence="1">
    <location>
        <begin position="387"/>
        <end position="404"/>
    </location>
</feature>
<feature type="transmembrane region" description="Helical" evidence="1">
    <location>
        <begin position="108"/>
        <end position="134"/>
    </location>
</feature>
<dbReference type="PANTHER" id="PTHR35342:SF5">
    <property type="entry name" value="TRICARBOXYLIC TRANSPORT PROTEIN"/>
    <property type="match status" value="1"/>
</dbReference>
<feature type="transmembrane region" description="Helical" evidence="1">
    <location>
        <begin position="202"/>
        <end position="221"/>
    </location>
</feature>
<evidence type="ECO:0000313" key="3">
    <source>
        <dbReference type="EMBL" id="MFC3607237.1"/>
    </source>
</evidence>
<sequence length="513" mass="53426">MTEAFSYFTMAWFDPGLLALTALGTLAGIYIGAIPGLSVTMAVSILVSFTFGWEVNQALALIVGIYIGGVYGGSRSAILLNIPGAPSSVATAFDGYPLAKMGEAGRAIGLSTVMSVIGGLIGVLVLATAAPVIGDLALKFAPRDYFLIAGIGLLLVGSLAKGSLAKGIFAAALGAIIGMVGMDPVTAEGRFTLGTIELMGGIHYVVVMIGLFGVAEALGMLHNMHVASVKQKVDKIIPSFAMVLKFLPLSIRTSIMGTVIGVLPGVGGDIAALMAYDHAKRSVKNPTRPFGEGAYEGLIAPETANSSAVGGAYVPMLTLGMPGDAVTAVIIGALVIHGLNPGPMLMVETPHIFWFTVGNLALANIFLLIFGLMGIKLFAKMVEIPKAILIPLILMLCTVGTYSINSSMMEVFWMLGFGVAGYFLKTFGFQMGPIILGVILGPMMDTSYRQAMSSVGDDWLAFLASLVSNPLSLLLTTGLVLILLGNTPLKSKIMKRRAPSASASSSQHADNKK</sequence>
<comment type="caution">
    <text evidence="3">The sequence shown here is derived from an EMBL/GenBank/DDBJ whole genome shotgun (WGS) entry which is preliminary data.</text>
</comment>
<proteinExistence type="predicted"/>
<protein>
    <submittedName>
        <fullName evidence="3">Tripartite tricarboxylate transporter permease</fullName>
    </submittedName>
</protein>
<dbReference type="EMBL" id="JBHRXZ010000016">
    <property type="protein sequence ID" value="MFC3607237.1"/>
    <property type="molecule type" value="Genomic_DNA"/>
</dbReference>
<evidence type="ECO:0000313" key="4">
    <source>
        <dbReference type="Proteomes" id="UP001595630"/>
    </source>
</evidence>
<reference evidence="4" key="1">
    <citation type="journal article" date="2019" name="Int. J. Syst. Evol. Microbiol.">
        <title>The Global Catalogue of Microorganisms (GCM) 10K type strain sequencing project: providing services to taxonomists for standard genome sequencing and annotation.</title>
        <authorList>
            <consortium name="The Broad Institute Genomics Platform"/>
            <consortium name="The Broad Institute Genome Sequencing Center for Infectious Disease"/>
            <person name="Wu L."/>
            <person name="Ma J."/>
        </authorList>
    </citation>
    <scope>NUCLEOTIDE SEQUENCE [LARGE SCALE GENOMIC DNA]</scope>
    <source>
        <strain evidence="4">KCTC 42447</strain>
    </source>
</reference>
<dbReference type="InterPro" id="IPR002823">
    <property type="entry name" value="DUF112_TM"/>
</dbReference>
<keyword evidence="1" id="KW-0472">Membrane</keyword>
<feature type="transmembrane region" description="Helical" evidence="1">
    <location>
        <begin position="411"/>
        <end position="439"/>
    </location>
</feature>